<keyword evidence="2" id="KW-0539">Nucleus</keyword>
<sequence length="422" mass="46781">MQQDTSFVQYCFSNDVRSPEFKVIKMSVQQFCLRWNNHQPNFISVFSALLHNEALVDVTLAAEGRHLQAHKVVLSACSSYFQSLFTSNPCQHPIVILKDVQYNDLKTMVDFMYYGEVNVSQEQLPHILKTAEMLKIKGLAEMPDPVTLTKSENKSSDQTDSVAPNSVHESMWGSGSASTERTSEEHSSIEGSSGLNMSQTQMDQMTAFGPAPTNLSSQHNLANPKMMKESLSTEDIPQHDSSQESIDEVHHGHHHIHQTIIKTDTDLSGMPQQMPIDITSPTTPSDHGSNVSCPQSQPSHSGVQWTVVDSNYPRFALSSCQTNVAGMSSGGNHNNPNESQHSTSNTSANSATSSNHAQLHNYQGPSYSPQIISKGTKQQFLTMGTKRGRLLIRQPRVKRDSDTLNQSPETEYDHVAFSHRLL</sequence>
<reference evidence="5" key="1">
    <citation type="submission" date="2022-07" db="EMBL/GenBank/DDBJ databases">
        <authorList>
            <person name="Trinca V."/>
            <person name="Uliana J.V.C."/>
            <person name="Torres T.T."/>
            <person name="Ward R.J."/>
            <person name="Monesi N."/>
        </authorList>
    </citation>
    <scope>NUCLEOTIDE SEQUENCE</scope>
    <source>
        <strain evidence="5">HSMRA1968</strain>
        <tissue evidence="5">Whole embryos</tissue>
    </source>
</reference>
<dbReference type="InterPro" id="IPR051095">
    <property type="entry name" value="Dros_DevTransReg"/>
</dbReference>
<dbReference type="FunFam" id="3.30.710.10:FF:000052">
    <property type="entry name" value="Longitudinals lacking protein-like"/>
    <property type="match status" value="1"/>
</dbReference>
<proteinExistence type="predicted"/>
<feature type="compositionally biased region" description="Polar residues" evidence="3">
    <location>
        <begin position="360"/>
        <end position="371"/>
    </location>
</feature>
<feature type="domain" description="BTB" evidence="4">
    <location>
        <begin position="56"/>
        <end position="121"/>
    </location>
</feature>
<dbReference type="InterPro" id="IPR011333">
    <property type="entry name" value="SKP1/BTB/POZ_sf"/>
</dbReference>
<evidence type="ECO:0000256" key="1">
    <source>
        <dbReference type="ARBA" id="ARBA00004123"/>
    </source>
</evidence>
<evidence type="ECO:0000256" key="2">
    <source>
        <dbReference type="ARBA" id="ARBA00023242"/>
    </source>
</evidence>
<evidence type="ECO:0000256" key="3">
    <source>
        <dbReference type="SAM" id="MobiDB-lite"/>
    </source>
</evidence>
<comment type="subcellular location">
    <subcellularLocation>
        <location evidence="1">Nucleus</location>
    </subcellularLocation>
</comment>
<evidence type="ECO:0000313" key="6">
    <source>
        <dbReference type="Proteomes" id="UP001151699"/>
    </source>
</evidence>
<feature type="region of interest" description="Disordered" evidence="3">
    <location>
        <begin position="225"/>
        <end position="255"/>
    </location>
</feature>
<comment type="caution">
    <text evidence="5">The sequence shown here is derived from an EMBL/GenBank/DDBJ whole genome shotgun (WGS) entry which is preliminary data.</text>
</comment>
<accession>A0A9Q0MZH9</accession>
<feature type="compositionally biased region" description="Polar residues" evidence="3">
    <location>
        <begin position="326"/>
        <end position="338"/>
    </location>
</feature>
<name>A0A9Q0MZH9_9DIPT</name>
<dbReference type="InterPro" id="IPR000210">
    <property type="entry name" value="BTB/POZ_dom"/>
</dbReference>
<feature type="region of interest" description="Disordered" evidence="3">
    <location>
        <begin position="278"/>
        <end position="302"/>
    </location>
</feature>
<dbReference type="Proteomes" id="UP001151699">
    <property type="component" value="Chromosome B"/>
</dbReference>
<protein>
    <submittedName>
        <fullName evidence="5">Protein tramtrack, beta isoform</fullName>
    </submittedName>
</protein>
<gene>
    <name evidence="5" type="primary">ttk_7</name>
    <name evidence="5" type="ORF">Bhyg_05753</name>
</gene>
<dbReference type="SMART" id="SM00225">
    <property type="entry name" value="BTB"/>
    <property type="match status" value="1"/>
</dbReference>
<dbReference type="CDD" id="cd18315">
    <property type="entry name" value="BTB_POZ_BAB-like"/>
    <property type="match status" value="1"/>
</dbReference>
<feature type="compositionally biased region" description="Polar residues" evidence="3">
    <location>
        <begin position="279"/>
        <end position="302"/>
    </location>
</feature>
<feature type="region of interest" description="Disordered" evidence="3">
    <location>
        <begin position="326"/>
        <end position="371"/>
    </location>
</feature>
<feature type="compositionally biased region" description="Polar residues" evidence="3">
    <location>
        <begin position="158"/>
        <end position="180"/>
    </location>
</feature>
<dbReference type="PANTHER" id="PTHR23110:SF81">
    <property type="entry name" value="BTB-PROTEIN-VII, ISOFORM F-RELATED"/>
    <property type="match status" value="1"/>
</dbReference>
<dbReference type="Gene3D" id="3.30.710.10">
    <property type="entry name" value="Potassium Channel Kv1.1, Chain A"/>
    <property type="match status" value="1"/>
</dbReference>
<dbReference type="EMBL" id="WJQU01000002">
    <property type="protein sequence ID" value="KAJ6640820.1"/>
    <property type="molecule type" value="Genomic_DNA"/>
</dbReference>
<feature type="compositionally biased region" description="Basic and acidic residues" evidence="3">
    <location>
        <begin position="236"/>
        <end position="250"/>
    </location>
</feature>
<dbReference type="Pfam" id="PF00651">
    <property type="entry name" value="BTB"/>
    <property type="match status" value="1"/>
</dbReference>
<dbReference type="PANTHER" id="PTHR23110">
    <property type="entry name" value="BTB DOMAIN TRANSCRIPTION FACTOR"/>
    <property type="match status" value="1"/>
</dbReference>
<feature type="region of interest" description="Disordered" evidence="3">
    <location>
        <begin position="146"/>
        <end position="196"/>
    </location>
</feature>
<feature type="non-terminal residue" evidence="5">
    <location>
        <position position="1"/>
    </location>
</feature>
<dbReference type="PROSITE" id="PS50097">
    <property type="entry name" value="BTB"/>
    <property type="match status" value="1"/>
</dbReference>
<feature type="compositionally biased region" description="Low complexity" evidence="3">
    <location>
        <begin position="339"/>
        <end position="358"/>
    </location>
</feature>
<dbReference type="GO" id="GO:0005634">
    <property type="term" value="C:nucleus"/>
    <property type="evidence" value="ECO:0007669"/>
    <property type="project" value="UniProtKB-SubCell"/>
</dbReference>
<dbReference type="GO" id="GO:0006357">
    <property type="term" value="P:regulation of transcription by RNA polymerase II"/>
    <property type="evidence" value="ECO:0007669"/>
    <property type="project" value="TreeGrafter"/>
</dbReference>
<keyword evidence="6" id="KW-1185">Reference proteome</keyword>
<dbReference type="OrthoDB" id="10261408at2759"/>
<evidence type="ECO:0000259" key="4">
    <source>
        <dbReference type="PROSITE" id="PS50097"/>
    </source>
</evidence>
<dbReference type="SUPFAM" id="SSF54695">
    <property type="entry name" value="POZ domain"/>
    <property type="match status" value="1"/>
</dbReference>
<dbReference type="AlphaFoldDB" id="A0A9Q0MZH9"/>
<evidence type="ECO:0000313" key="5">
    <source>
        <dbReference type="EMBL" id="KAJ6640820.1"/>
    </source>
</evidence>
<organism evidence="5 6">
    <name type="scientific">Pseudolycoriella hygida</name>
    <dbReference type="NCBI Taxonomy" id="35572"/>
    <lineage>
        <taxon>Eukaryota</taxon>
        <taxon>Metazoa</taxon>
        <taxon>Ecdysozoa</taxon>
        <taxon>Arthropoda</taxon>
        <taxon>Hexapoda</taxon>
        <taxon>Insecta</taxon>
        <taxon>Pterygota</taxon>
        <taxon>Neoptera</taxon>
        <taxon>Endopterygota</taxon>
        <taxon>Diptera</taxon>
        <taxon>Nematocera</taxon>
        <taxon>Sciaroidea</taxon>
        <taxon>Sciaridae</taxon>
        <taxon>Pseudolycoriella</taxon>
    </lineage>
</organism>